<dbReference type="Pfam" id="PF13507">
    <property type="entry name" value="GATase_5"/>
    <property type="match status" value="1"/>
</dbReference>
<keyword evidence="1" id="KW-0315">Glutamine amidotransferase</keyword>
<dbReference type="HOGENOM" id="CLU_2295886_0_0_1"/>
<dbReference type="GO" id="GO:0004642">
    <property type="term" value="F:phosphoribosylformylglycinamidine synthase activity"/>
    <property type="evidence" value="ECO:0007669"/>
    <property type="project" value="UniProtKB-EC"/>
</dbReference>
<sequence length="101" mass="11264">MKEANGEKEMDVAFHPAGFEPWDFTMSYLLKEVISLQEFYGIVFVGGFCYAGQLDSAIAVVESNLKPWVQQPSFDTISEVAQSALSNNSYNIVKFEKTAIV</sequence>
<dbReference type="Gene3D" id="3.40.50.880">
    <property type="match status" value="1"/>
</dbReference>
<dbReference type="SUPFAM" id="SSF52317">
    <property type="entry name" value="Class I glutamine amidotransferase-like"/>
    <property type="match status" value="1"/>
</dbReference>
<dbReference type="STRING" id="3880.G7KGT4"/>
<dbReference type="AlphaFoldDB" id="G7KGT4"/>
<dbReference type="Gramene" id="rna32487">
    <property type="protein sequence ID" value="RHN57004.1"/>
    <property type="gene ID" value="gene32487"/>
</dbReference>
<evidence type="ECO:0000313" key="1">
    <source>
        <dbReference type="EMBL" id="AES99411.1"/>
    </source>
</evidence>
<reference evidence="2" key="4">
    <citation type="journal article" date="2018" name="Nat. Plants">
        <title>Whole-genome landscape of Medicago truncatula symbiotic genes.</title>
        <authorList>
            <person name="Pecrix Y."/>
            <person name="Gamas P."/>
            <person name="Carrere S."/>
        </authorList>
    </citation>
    <scope>NUCLEOTIDE SEQUENCE</scope>
    <source>
        <tissue evidence="2">Leaves</tissue>
    </source>
</reference>
<gene>
    <name evidence="1" type="ordered locus">MTR_5g080480</name>
    <name evidence="2" type="ORF">MtrunA17_Chr5g0435651</name>
</gene>
<dbReference type="EMBL" id="CM001221">
    <property type="protein sequence ID" value="AES99411.1"/>
    <property type="molecule type" value="Genomic_DNA"/>
</dbReference>
<evidence type="ECO:0000313" key="2">
    <source>
        <dbReference type="EMBL" id="RHN57004.1"/>
    </source>
</evidence>
<reference evidence="1 4" key="1">
    <citation type="journal article" date="2011" name="Nature">
        <title>The Medicago genome provides insight into the evolution of rhizobial symbioses.</title>
        <authorList>
            <person name="Young N.D."/>
            <person name="Debelle F."/>
            <person name="Oldroyd G.E."/>
            <person name="Geurts R."/>
            <person name="Cannon S.B."/>
            <person name="Udvardi M.K."/>
            <person name="Benedito V.A."/>
            <person name="Mayer K.F."/>
            <person name="Gouzy J."/>
            <person name="Schoof H."/>
            <person name="Van de Peer Y."/>
            <person name="Proost S."/>
            <person name="Cook D.R."/>
            <person name="Meyers B.C."/>
            <person name="Spannagl M."/>
            <person name="Cheung F."/>
            <person name="De Mita S."/>
            <person name="Krishnakumar V."/>
            <person name="Gundlach H."/>
            <person name="Zhou S."/>
            <person name="Mudge J."/>
            <person name="Bharti A.K."/>
            <person name="Murray J.D."/>
            <person name="Naoumkina M.A."/>
            <person name="Rosen B."/>
            <person name="Silverstein K.A."/>
            <person name="Tang H."/>
            <person name="Rombauts S."/>
            <person name="Zhao P.X."/>
            <person name="Zhou P."/>
            <person name="Barbe V."/>
            <person name="Bardou P."/>
            <person name="Bechner M."/>
            <person name="Bellec A."/>
            <person name="Berger A."/>
            <person name="Berges H."/>
            <person name="Bidwell S."/>
            <person name="Bisseling T."/>
            <person name="Choisne N."/>
            <person name="Couloux A."/>
            <person name="Denny R."/>
            <person name="Deshpande S."/>
            <person name="Dai X."/>
            <person name="Doyle J.J."/>
            <person name="Dudez A.M."/>
            <person name="Farmer A.D."/>
            <person name="Fouteau S."/>
            <person name="Franken C."/>
            <person name="Gibelin C."/>
            <person name="Gish J."/>
            <person name="Goldstein S."/>
            <person name="Gonzalez A.J."/>
            <person name="Green P.J."/>
            <person name="Hallab A."/>
            <person name="Hartog M."/>
            <person name="Hua A."/>
            <person name="Humphray S.J."/>
            <person name="Jeong D.H."/>
            <person name="Jing Y."/>
            <person name="Jocker A."/>
            <person name="Kenton S.M."/>
            <person name="Kim D.J."/>
            <person name="Klee K."/>
            <person name="Lai H."/>
            <person name="Lang C."/>
            <person name="Lin S."/>
            <person name="Macmil S.L."/>
            <person name="Magdelenat G."/>
            <person name="Matthews L."/>
            <person name="McCorrison J."/>
            <person name="Monaghan E.L."/>
            <person name="Mun J.H."/>
            <person name="Najar F.Z."/>
            <person name="Nicholson C."/>
            <person name="Noirot C."/>
            <person name="O'Bleness M."/>
            <person name="Paule C.R."/>
            <person name="Poulain J."/>
            <person name="Prion F."/>
            <person name="Qin B."/>
            <person name="Qu C."/>
            <person name="Retzel E.F."/>
            <person name="Riddle C."/>
            <person name="Sallet E."/>
            <person name="Samain S."/>
            <person name="Samson N."/>
            <person name="Sanders I."/>
            <person name="Saurat O."/>
            <person name="Scarpelli C."/>
            <person name="Schiex T."/>
            <person name="Segurens B."/>
            <person name="Severin A.J."/>
            <person name="Sherrier D.J."/>
            <person name="Shi R."/>
            <person name="Sims S."/>
            <person name="Singer S.R."/>
            <person name="Sinharoy S."/>
            <person name="Sterck L."/>
            <person name="Viollet A."/>
            <person name="Wang B.B."/>
            <person name="Wang K."/>
            <person name="Wang M."/>
            <person name="Wang X."/>
            <person name="Warfsmann J."/>
            <person name="Weissenbach J."/>
            <person name="White D.D."/>
            <person name="White J.D."/>
            <person name="Wiley G.B."/>
            <person name="Wincker P."/>
            <person name="Xing Y."/>
            <person name="Yang L."/>
            <person name="Yao Z."/>
            <person name="Ying F."/>
            <person name="Zhai J."/>
            <person name="Zhou L."/>
            <person name="Zuber A."/>
            <person name="Denarie J."/>
            <person name="Dixon R.A."/>
            <person name="May G.D."/>
            <person name="Schwartz D.C."/>
            <person name="Rogers J."/>
            <person name="Quetier F."/>
            <person name="Town C.D."/>
            <person name="Roe B.A."/>
        </authorList>
    </citation>
    <scope>NUCLEOTIDE SEQUENCE [LARGE SCALE GENOMIC DNA]</scope>
    <source>
        <strain evidence="1">A17</strain>
        <strain evidence="3 4">cv. Jemalong A17</strain>
    </source>
</reference>
<dbReference type="PANTHER" id="PTHR10099">
    <property type="entry name" value="PHOSPHORIBOSYLFORMYLGLYCINAMIDINE SYNTHASE"/>
    <property type="match status" value="1"/>
</dbReference>
<protein>
    <submittedName>
        <fullName evidence="1">CobB/CobQ-like glutamine amidotransferase domain protein</fullName>
    </submittedName>
    <submittedName>
        <fullName evidence="2">Putative phosphoribosylformylglycinamidine synthase</fullName>
        <ecNumber evidence="2">6.3.5.3</ecNumber>
    </submittedName>
</protein>
<reference evidence="3" key="3">
    <citation type="submission" date="2015-04" db="UniProtKB">
        <authorList>
            <consortium name="EnsemblPlants"/>
        </authorList>
    </citation>
    <scope>IDENTIFICATION</scope>
    <source>
        <strain evidence="3">cv. Jemalong A17</strain>
    </source>
</reference>
<dbReference type="eggNOG" id="KOG1907">
    <property type="taxonomic scope" value="Eukaryota"/>
</dbReference>
<dbReference type="Proteomes" id="UP000002051">
    <property type="component" value="Chromosome 5"/>
</dbReference>
<evidence type="ECO:0000313" key="4">
    <source>
        <dbReference type="Proteomes" id="UP000002051"/>
    </source>
</evidence>
<dbReference type="PaxDb" id="3880-AES99411"/>
<keyword evidence="4" id="KW-1185">Reference proteome</keyword>
<proteinExistence type="predicted"/>
<name>G7KGT4_MEDTR</name>
<keyword evidence="2" id="KW-0436">Ligase</keyword>
<dbReference type="InterPro" id="IPR029062">
    <property type="entry name" value="Class_I_gatase-like"/>
</dbReference>
<dbReference type="Proteomes" id="UP000265566">
    <property type="component" value="Chromosome 5"/>
</dbReference>
<dbReference type="EnsemblPlants" id="AES99411">
    <property type="protein sequence ID" value="AES99411"/>
    <property type="gene ID" value="MTR_5g080480"/>
</dbReference>
<organism evidence="1 4">
    <name type="scientific">Medicago truncatula</name>
    <name type="common">Barrel medic</name>
    <name type="synonym">Medicago tribuloides</name>
    <dbReference type="NCBI Taxonomy" id="3880"/>
    <lineage>
        <taxon>Eukaryota</taxon>
        <taxon>Viridiplantae</taxon>
        <taxon>Streptophyta</taxon>
        <taxon>Embryophyta</taxon>
        <taxon>Tracheophyta</taxon>
        <taxon>Spermatophyta</taxon>
        <taxon>Magnoliopsida</taxon>
        <taxon>eudicotyledons</taxon>
        <taxon>Gunneridae</taxon>
        <taxon>Pentapetalae</taxon>
        <taxon>rosids</taxon>
        <taxon>fabids</taxon>
        <taxon>Fabales</taxon>
        <taxon>Fabaceae</taxon>
        <taxon>Papilionoideae</taxon>
        <taxon>50 kb inversion clade</taxon>
        <taxon>NPAAA clade</taxon>
        <taxon>Hologalegina</taxon>
        <taxon>IRL clade</taxon>
        <taxon>Trifolieae</taxon>
        <taxon>Medicago</taxon>
    </lineage>
</organism>
<accession>G7KGT4</accession>
<evidence type="ECO:0000313" key="3">
    <source>
        <dbReference type="EnsemblPlants" id="AES99411"/>
    </source>
</evidence>
<reference evidence="1 4" key="2">
    <citation type="journal article" date="2014" name="BMC Genomics">
        <title>An improved genome release (version Mt4.0) for the model legume Medicago truncatula.</title>
        <authorList>
            <person name="Tang H."/>
            <person name="Krishnakumar V."/>
            <person name="Bidwell S."/>
            <person name="Rosen B."/>
            <person name="Chan A."/>
            <person name="Zhou S."/>
            <person name="Gentzbittel L."/>
            <person name="Childs K.L."/>
            <person name="Yandell M."/>
            <person name="Gundlach H."/>
            <person name="Mayer K.F."/>
            <person name="Schwartz D.C."/>
            <person name="Town C.D."/>
        </authorList>
    </citation>
    <scope>GENOME REANNOTATION</scope>
    <source>
        <strain evidence="1">A17</strain>
        <strain evidence="3 4">cv. Jemalong A17</strain>
    </source>
</reference>
<dbReference type="EMBL" id="PSQE01000005">
    <property type="protein sequence ID" value="RHN57004.1"/>
    <property type="molecule type" value="Genomic_DNA"/>
</dbReference>
<dbReference type="PANTHER" id="PTHR10099:SF1">
    <property type="entry name" value="PHOSPHORIBOSYLFORMYLGLYCINAMIDINE SYNTHASE"/>
    <property type="match status" value="1"/>
</dbReference>
<dbReference type="EC" id="6.3.5.3" evidence="2"/>